<sequence>MRKQVWELVGEAKAQAQTSAESELIEFPVTGQAFLLKPHGVRGYTYWLSSPDFELMLGTSEKFPAVLLQMHSAYMHSMGVDGSLRLVEQLLGHDVFGGPYELMVSRIDLYADVQGWSPELTDLRRFVGF</sequence>
<evidence type="ECO:0000313" key="2">
    <source>
        <dbReference type="Proteomes" id="UP000612893"/>
    </source>
</evidence>
<keyword evidence="2" id="KW-1185">Reference proteome</keyword>
<comment type="caution">
    <text evidence="1">The sequence shown here is derived from an EMBL/GenBank/DDBJ whole genome shotgun (WGS) entry which is preliminary data.</text>
</comment>
<protein>
    <submittedName>
        <fullName evidence="1">Uncharacterized protein</fullName>
    </submittedName>
</protein>
<name>A0A934NBQ0_9BACT</name>
<reference evidence="1" key="1">
    <citation type="submission" date="2020-10" db="EMBL/GenBank/DDBJ databases">
        <title>Ca. Dormibacterota MAGs.</title>
        <authorList>
            <person name="Montgomery K."/>
        </authorList>
    </citation>
    <scope>NUCLEOTIDE SEQUENCE [LARGE SCALE GENOMIC DNA]</scope>
    <source>
        <strain evidence="1">SC8812_S17_10</strain>
    </source>
</reference>
<organism evidence="1 2">
    <name type="scientific">Candidatus Nephthysia bennettiae</name>
    <dbReference type="NCBI Taxonomy" id="3127016"/>
    <lineage>
        <taxon>Bacteria</taxon>
        <taxon>Bacillati</taxon>
        <taxon>Candidatus Dormiibacterota</taxon>
        <taxon>Candidatus Dormibacteria</taxon>
        <taxon>Candidatus Dormibacterales</taxon>
        <taxon>Candidatus Dormibacteraceae</taxon>
        <taxon>Candidatus Nephthysia</taxon>
    </lineage>
</organism>
<dbReference type="Proteomes" id="UP000612893">
    <property type="component" value="Unassembled WGS sequence"/>
</dbReference>
<dbReference type="RefSeq" id="WP_338198372.1">
    <property type="nucleotide sequence ID" value="NZ_JAEKNR010000005.1"/>
</dbReference>
<gene>
    <name evidence="1" type="ORF">JF922_00415</name>
</gene>
<dbReference type="AlphaFoldDB" id="A0A934NBQ0"/>
<accession>A0A934NBQ0</accession>
<evidence type="ECO:0000313" key="1">
    <source>
        <dbReference type="EMBL" id="MBJ7596542.1"/>
    </source>
</evidence>
<proteinExistence type="predicted"/>
<dbReference type="EMBL" id="JAEKNR010000005">
    <property type="protein sequence ID" value="MBJ7596542.1"/>
    <property type="molecule type" value="Genomic_DNA"/>
</dbReference>